<dbReference type="EMBL" id="CAEY01000276">
    <property type="status" value="NOT_ANNOTATED_CDS"/>
    <property type="molecule type" value="Genomic_DNA"/>
</dbReference>
<dbReference type="KEGG" id="tut:107365912"/>
<dbReference type="HOGENOM" id="CLU_084862_1_1_1"/>
<dbReference type="OMA" id="FMRTQCK"/>
<dbReference type="OrthoDB" id="9932926at2759"/>
<name>T1KNG5_TETUR</name>
<dbReference type="EnsemblMetazoa" id="tetur16g00900.1">
    <property type="protein sequence ID" value="tetur16g00900.1"/>
    <property type="gene ID" value="tetur16g00900"/>
</dbReference>
<dbReference type="eggNOG" id="KOG4023">
    <property type="taxonomic scope" value="Eukaryota"/>
</dbReference>
<proteinExistence type="inferred from homology"/>
<evidence type="ECO:0008006" key="5">
    <source>
        <dbReference type="Google" id="ProtNLM"/>
    </source>
</evidence>
<feature type="region of interest" description="Disordered" evidence="2">
    <location>
        <begin position="93"/>
        <end position="132"/>
    </location>
</feature>
<dbReference type="Gene3D" id="3.40.30.10">
    <property type="entry name" value="Glutaredoxin"/>
    <property type="match status" value="1"/>
</dbReference>
<gene>
    <name evidence="3" type="primary">107365912</name>
</gene>
<dbReference type="STRING" id="32264.T1KNG5"/>
<accession>T1KNG5</accession>
<reference evidence="3" key="2">
    <citation type="submission" date="2015-06" db="UniProtKB">
        <authorList>
            <consortium name="EnsemblMetazoa"/>
        </authorList>
    </citation>
    <scope>IDENTIFICATION</scope>
</reference>
<organism evidence="3 4">
    <name type="scientific">Tetranychus urticae</name>
    <name type="common">Two-spotted spider mite</name>
    <dbReference type="NCBI Taxonomy" id="32264"/>
    <lineage>
        <taxon>Eukaryota</taxon>
        <taxon>Metazoa</taxon>
        <taxon>Ecdysozoa</taxon>
        <taxon>Arthropoda</taxon>
        <taxon>Chelicerata</taxon>
        <taxon>Arachnida</taxon>
        <taxon>Acari</taxon>
        <taxon>Acariformes</taxon>
        <taxon>Trombidiformes</taxon>
        <taxon>Prostigmata</taxon>
        <taxon>Eleutherengona</taxon>
        <taxon>Raphignathae</taxon>
        <taxon>Tetranychoidea</taxon>
        <taxon>Tetranychidae</taxon>
        <taxon>Tetranychus</taxon>
    </lineage>
</organism>
<evidence type="ECO:0000256" key="1">
    <source>
        <dbReference type="ARBA" id="ARBA00007764"/>
    </source>
</evidence>
<dbReference type="SUPFAM" id="SSF52833">
    <property type="entry name" value="Thioredoxin-like"/>
    <property type="match status" value="1"/>
</dbReference>
<keyword evidence="4" id="KW-1185">Reference proteome</keyword>
<sequence>MVVKIFVSGISASKEVKKHQQRAQFILDSFRIEYEKIDVTEPGFEAEKQLMKEVCKRRNDQTALPPQFFNDDEYCGDWIDFETASEEDILPEFLKLKESPSKPKESEEEHKEDDKVKDKEPDEESDPVNGDN</sequence>
<dbReference type="InterPro" id="IPR006993">
    <property type="entry name" value="Glut_rich_SH3-bd"/>
</dbReference>
<dbReference type="InterPro" id="IPR036249">
    <property type="entry name" value="Thioredoxin-like_sf"/>
</dbReference>
<dbReference type="Pfam" id="PF04908">
    <property type="entry name" value="SH3BGR"/>
    <property type="match status" value="1"/>
</dbReference>
<comment type="similarity">
    <text evidence="1">Belongs to the SH3BGR family.</text>
</comment>
<dbReference type="AlphaFoldDB" id="T1KNG5"/>
<dbReference type="PANTHER" id="PTHR12232:SF15">
    <property type="entry name" value="SH3 DOMAIN-BINDING GLUTAMIC ACID-RICH PROTEIN HOMOLOG"/>
    <property type="match status" value="1"/>
</dbReference>
<dbReference type="InterPro" id="IPR051033">
    <property type="entry name" value="SH3BGR"/>
</dbReference>
<dbReference type="GO" id="GO:0005737">
    <property type="term" value="C:cytoplasm"/>
    <property type="evidence" value="ECO:0007669"/>
    <property type="project" value="TreeGrafter"/>
</dbReference>
<feature type="compositionally biased region" description="Basic and acidic residues" evidence="2">
    <location>
        <begin position="94"/>
        <end position="120"/>
    </location>
</feature>
<evidence type="ECO:0000313" key="3">
    <source>
        <dbReference type="EnsemblMetazoa" id="tetur16g00900.1"/>
    </source>
</evidence>
<reference evidence="4" key="1">
    <citation type="submission" date="2011-08" db="EMBL/GenBank/DDBJ databases">
        <authorList>
            <person name="Rombauts S."/>
        </authorList>
    </citation>
    <scope>NUCLEOTIDE SEQUENCE</scope>
    <source>
        <strain evidence="4">London</strain>
    </source>
</reference>
<evidence type="ECO:0000313" key="4">
    <source>
        <dbReference type="Proteomes" id="UP000015104"/>
    </source>
</evidence>
<protein>
    <recommendedName>
        <fullName evidence="5">SH3 domain-binding glutamic acid-rich-like protein</fullName>
    </recommendedName>
</protein>
<dbReference type="Proteomes" id="UP000015104">
    <property type="component" value="Unassembled WGS sequence"/>
</dbReference>
<evidence type="ECO:0000256" key="2">
    <source>
        <dbReference type="SAM" id="MobiDB-lite"/>
    </source>
</evidence>
<dbReference type="PANTHER" id="PTHR12232">
    <property type="entry name" value="SH3 DOMAIN-BINDING GLUTAMIC ACID-RICH-LIKE PROTEIN"/>
    <property type="match status" value="1"/>
</dbReference>